<gene>
    <name evidence="1" type="ORF">LZC94_39805</name>
</gene>
<name>A0ABZ2LY33_9BACT</name>
<accession>A0ABZ2LY33</accession>
<dbReference type="RefSeq" id="WP_394823579.1">
    <property type="nucleotide sequence ID" value="NZ_CP089984.1"/>
</dbReference>
<sequence>MGSSDRIDFGAAFEDAVAIAKSARSATLGWRAICVRERRKVGSKLIEPLSELDLDEDLASIARTVRGLARGAARDVDTFVFGLFDAIDDGSGAYAGYHVAAVASHGRDAGDFMLDPWTPERHFLRSRALDAIVLAASRAPRDIRPLLEYSLCFGAAALTSRFAMAGLPHRLVVAFDDDHGRPPPEGAPRFAEIVPTDPHATRRNDVSDAEAVVRLLTRV</sequence>
<organism evidence="1 2">
    <name type="scientific">Pendulispora albinea</name>
    <dbReference type="NCBI Taxonomy" id="2741071"/>
    <lineage>
        <taxon>Bacteria</taxon>
        <taxon>Pseudomonadati</taxon>
        <taxon>Myxococcota</taxon>
        <taxon>Myxococcia</taxon>
        <taxon>Myxococcales</taxon>
        <taxon>Sorangiineae</taxon>
        <taxon>Pendulisporaceae</taxon>
        <taxon>Pendulispora</taxon>
    </lineage>
</organism>
<keyword evidence="2" id="KW-1185">Reference proteome</keyword>
<protein>
    <submittedName>
        <fullName evidence="1">Uncharacterized protein</fullName>
    </submittedName>
</protein>
<reference evidence="1 2" key="1">
    <citation type="submission" date="2021-12" db="EMBL/GenBank/DDBJ databases">
        <title>Discovery of the Pendulisporaceae a myxobacterial family with distinct sporulation behavior and unique specialized metabolism.</title>
        <authorList>
            <person name="Garcia R."/>
            <person name="Popoff A."/>
            <person name="Bader C.D."/>
            <person name="Loehr J."/>
            <person name="Walesch S."/>
            <person name="Walt C."/>
            <person name="Boldt J."/>
            <person name="Bunk B."/>
            <person name="Haeckl F.J.F.P.J."/>
            <person name="Gunesch A.P."/>
            <person name="Birkelbach J."/>
            <person name="Nuebel U."/>
            <person name="Pietschmann T."/>
            <person name="Bach T."/>
            <person name="Mueller R."/>
        </authorList>
    </citation>
    <scope>NUCLEOTIDE SEQUENCE [LARGE SCALE GENOMIC DNA]</scope>
    <source>
        <strain evidence="1 2">MSr11954</strain>
    </source>
</reference>
<evidence type="ECO:0000313" key="2">
    <source>
        <dbReference type="Proteomes" id="UP001370348"/>
    </source>
</evidence>
<dbReference type="EMBL" id="CP089984">
    <property type="protein sequence ID" value="WXB13962.1"/>
    <property type="molecule type" value="Genomic_DNA"/>
</dbReference>
<evidence type="ECO:0000313" key="1">
    <source>
        <dbReference type="EMBL" id="WXB13962.1"/>
    </source>
</evidence>
<proteinExistence type="predicted"/>
<dbReference type="Proteomes" id="UP001370348">
    <property type="component" value="Chromosome"/>
</dbReference>